<evidence type="ECO:0000313" key="10">
    <source>
        <dbReference type="Proteomes" id="UP000440668"/>
    </source>
</evidence>
<dbReference type="Pfam" id="PF10462">
    <property type="entry name" value="Peptidase_M66"/>
    <property type="match status" value="1"/>
</dbReference>
<keyword evidence="5" id="KW-0862">Zinc</keyword>
<evidence type="ECO:0000259" key="8">
    <source>
        <dbReference type="PROSITE" id="PS51694"/>
    </source>
</evidence>
<dbReference type="GO" id="GO:0046872">
    <property type="term" value="F:metal ion binding"/>
    <property type="evidence" value="ECO:0007669"/>
    <property type="project" value="UniProtKB-KW"/>
</dbReference>
<keyword evidence="2" id="KW-0645">Protease</keyword>
<organism evidence="9 10">
    <name type="scientific">Cellulosimicrobium composti</name>
    <dbReference type="NCBI Taxonomy" id="2672572"/>
    <lineage>
        <taxon>Bacteria</taxon>
        <taxon>Bacillati</taxon>
        <taxon>Actinomycetota</taxon>
        <taxon>Actinomycetes</taxon>
        <taxon>Micrococcales</taxon>
        <taxon>Promicromonosporaceae</taxon>
        <taxon>Cellulosimicrobium</taxon>
    </lineage>
</organism>
<protein>
    <recommendedName>
        <fullName evidence="8">Peptidase M66 domain-containing protein</fullName>
    </recommendedName>
</protein>
<evidence type="ECO:0000256" key="7">
    <source>
        <dbReference type="SAM" id="MobiDB-lite"/>
    </source>
</evidence>
<dbReference type="GO" id="GO:0006508">
    <property type="term" value="P:proteolysis"/>
    <property type="evidence" value="ECO:0007669"/>
    <property type="project" value="UniProtKB-KW"/>
</dbReference>
<feature type="region of interest" description="Disordered" evidence="7">
    <location>
        <begin position="1"/>
        <end position="25"/>
    </location>
</feature>
<dbReference type="EMBL" id="WMKA01000077">
    <property type="protein sequence ID" value="MTG90934.1"/>
    <property type="molecule type" value="Genomic_DNA"/>
</dbReference>
<keyword evidence="3" id="KW-0479">Metal-binding</keyword>
<name>A0A6N7ZN77_9MICO</name>
<comment type="caution">
    <text evidence="9">The sequence shown here is derived from an EMBL/GenBank/DDBJ whole genome shotgun (WGS) entry which is preliminary data.</text>
</comment>
<sequence>GGPAPGAPTAAAAGPDAGPTAVGPLGFHDVRADGSARPVRNDLTGGLGGMVELAQSHTIDPAGNTARDMPTLVAERTALLLLTPTSAVTSLSVTVRVGGQVRATLPLAPPSAIPRDDVADSQGRPDVVYSTRAWSVELPWDVVVPGLSLELTDGAGRTGTLAASAIEVAAPTELVVNGTELGMLTDPPTGDGHVMLNDTARAAADYFQTVPVSRLVVARYEPVRLDRVVVASGAVYASPGTSATAGDVHSGDLRENVGKAQFSTGVNLASFGIPSAPMNQVQPGTFNQRVYHHSAGAYTNGRVVHGLSGGNGMATLYDSVGNEWSHEIGHSYGLGHYPGVDGSRTGDARVVNATHHSESGWGYIAYRDRMRSNLWNDRAFTPEGVDVAGTMFSRASRACTTTSATRCPAAAPRATSPGTRTTRGTAPRASSSPCARSCPTRRTRAATATGTPRRGPGSTRRRATRRSRPRSRAPSASRWSPCSAGTTPRTPRRPSCTPRSARTTGTSSPSRRRTRRAPAPHASAGPR</sequence>
<feature type="compositionally biased region" description="Low complexity" evidence="7">
    <location>
        <begin position="472"/>
        <end position="509"/>
    </location>
</feature>
<dbReference type="GO" id="GO:0004222">
    <property type="term" value="F:metalloendopeptidase activity"/>
    <property type="evidence" value="ECO:0007669"/>
    <property type="project" value="InterPro"/>
</dbReference>
<evidence type="ECO:0000313" key="9">
    <source>
        <dbReference type="EMBL" id="MTG90934.1"/>
    </source>
</evidence>
<dbReference type="InterPro" id="IPR019503">
    <property type="entry name" value="Peptidase_M66_dom"/>
</dbReference>
<evidence type="ECO:0000256" key="2">
    <source>
        <dbReference type="ARBA" id="ARBA00022670"/>
    </source>
</evidence>
<keyword evidence="6" id="KW-0482">Metalloprotease</keyword>
<proteinExistence type="predicted"/>
<accession>A0A6N7ZN77</accession>
<evidence type="ECO:0000256" key="1">
    <source>
        <dbReference type="ARBA" id="ARBA00001947"/>
    </source>
</evidence>
<dbReference type="Proteomes" id="UP000440668">
    <property type="component" value="Unassembled WGS sequence"/>
</dbReference>
<reference evidence="9 10" key="1">
    <citation type="submission" date="2019-11" db="EMBL/GenBank/DDBJ databases">
        <title>Cellulosimicrobium composti sp. nov. isolated from a compost.</title>
        <authorList>
            <person name="Yang Y."/>
        </authorList>
    </citation>
    <scope>NUCLEOTIDE SEQUENCE [LARGE SCALE GENOMIC DNA]</scope>
    <source>
        <strain evidence="9 10">BIT-GX5</strain>
    </source>
</reference>
<feature type="domain" description="Peptidase M66" evidence="8">
    <location>
        <begin position="173"/>
        <end position="452"/>
    </location>
</feature>
<evidence type="ECO:0000256" key="3">
    <source>
        <dbReference type="ARBA" id="ARBA00022723"/>
    </source>
</evidence>
<evidence type="ECO:0000256" key="4">
    <source>
        <dbReference type="ARBA" id="ARBA00022801"/>
    </source>
</evidence>
<evidence type="ECO:0000256" key="6">
    <source>
        <dbReference type="ARBA" id="ARBA00023049"/>
    </source>
</evidence>
<feature type="region of interest" description="Disordered" evidence="7">
    <location>
        <begin position="398"/>
        <end position="527"/>
    </location>
</feature>
<dbReference type="PANTHER" id="PTHR39540">
    <property type="match status" value="1"/>
</dbReference>
<comment type="cofactor">
    <cofactor evidence="1">
        <name>Zn(2+)</name>
        <dbReference type="ChEBI" id="CHEBI:29105"/>
    </cofactor>
</comment>
<feature type="compositionally biased region" description="Low complexity" evidence="7">
    <location>
        <begin position="398"/>
        <end position="438"/>
    </location>
</feature>
<dbReference type="AlphaFoldDB" id="A0A6N7ZN77"/>
<dbReference type="PROSITE" id="PS51694">
    <property type="entry name" value="PEPTIDASE_M66"/>
    <property type="match status" value="1"/>
</dbReference>
<feature type="compositionally biased region" description="Low complexity" evidence="7">
    <location>
        <begin position="445"/>
        <end position="458"/>
    </location>
</feature>
<keyword evidence="4" id="KW-0378">Hydrolase</keyword>
<feature type="compositionally biased region" description="Basic residues" evidence="7">
    <location>
        <begin position="459"/>
        <end position="471"/>
    </location>
</feature>
<feature type="non-terminal residue" evidence="9">
    <location>
        <position position="1"/>
    </location>
</feature>
<feature type="compositionally biased region" description="Low complexity" evidence="7">
    <location>
        <begin position="7"/>
        <end position="24"/>
    </location>
</feature>
<gene>
    <name evidence="9" type="ORF">GJV82_18620</name>
</gene>
<dbReference type="InterPro" id="IPR051256">
    <property type="entry name" value="Dictomallein"/>
</dbReference>
<evidence type="ECO:0000256" key="5">
    <source>
        <dbReference type="ARBA" id="ARBA00022833"/>
    </source>
</evidence>
<dbReference type="PANTHER" id="PTHR39540:SF1">
    <property type="entry name" value="DICTOMALLEIN-1-RELATED"/>
    <property type="match status" value="1"/>
</dbReference>